<reference evidence="2" key="1">
    <citation type="submission" date="2021-03" db="EMBL/GenBank/DDBJ databases">
        <authorList>
            <person name="Tagirdzhanova G."/>
        </authorList>
    </citation>
    <scope>NUCLEOTIDE SEQUENCE</scope>
</reference>
<accession>A0A8H3FNI6</accession>
<dbReference type="EMBL" id="CAJPDQ010000026">
    <property type="protein sequence ID" value="CAF9927060.1"/>
    <property type="molecule type" value="Genomic_DNA"/>
</dbReference>
<evidence type="ECO:0000313" key="3">
    <source>
        <dbReference type="Proteomes" id="UP000664169"/>
    </source>
</evidence>
<feature type="domain" description="YCII-related" evidence="1">
    <location>
        <begin position="11"/>
        <end position="95"/>
    </location>
</feature>
<protein>
    <recommendedName>
        <fullName evidence="1">YCII-related domain-containing protein</fullName>
    </recommendedName>
</protein>
<dbReference type="Gene3D" id="3.30.70.1060">
    <property type="entry name" value="Dimeric alpha+beta barrel"/>
    <property type="match status" value="1"/>
</dbReference>
<dbReference type="PANTHER" id="PTHR33606">
    <property type="entry name" value="PROTEIN YCII"/>
    <property type="match status" value="1"/>
</dbReference>
<evidence type="ECO:0000259" key="1">
    <source>
        <dbReference type="Pfam" id="PF03795"/>
    </source>
</evidence>
<gene>
    <name evidence="2" type="ORF">GOMPHAMPRED_004304</name>
</gene>
<comment type="caution">
    <text evidence="2">The sequence shown here is derived from an EMBL/GenBank/DDBJ whole genome shotgun (WGS) entry which is preliminary data.</text>
</comment>
<evidence type="ECO:0000313" key="2">
    <source>
        <dbReference type="EMBL" id="CAF9927060.1"/>
    </source>
</evidence>
<sequence>MASSTTPVREWLVIIPDHQDMLEKRLEIRNKHLQDVQPRVENDMVRLGGATLGAPLEEGQPPQMTGSAFVLRGHTEQEVREFLEKDVYTTSGVWNLAEASFIPNGGEELKLSCAVSEISMEASPWSIRVKEKPFIGLFVVQVYDSVYMVYSQT</sequence>
<dbReference type="InterPro" id="IPR051807">
    <property type="entry name" value="Sec-metab_biosynth-assoc"/>
</dbReference>
<dbReference type="Proteomes" id="UP000664169">
    <property type="component" value="Unassembled WGS sequence"/>
</dbReference>
<proteinExistence type="predicted"/>
<organism evidence="2 3">
    <name type="scientific">Gomphillus americanus</name>
    <dbReference type="NCBI Taxonomy" id="1940652"/>
    <lineage>
        <taxon>Eukaryota</taxon>
        <taxon>Fungi</taxon>
        <taxon>Dikarya</taxon>
        <taxon>Ascomycota</taxon>
        <taxon>Pezizomycotina</taxon>
        <taxon>Lecanoromycetes</taxon>
        <taxon>OSLEUM clade</taxon>
        <taxon>Ostropomycetidae</taxon>
        <taxon>Ostropales</taxon>
        <taxon>Graphidaceae</taxon>
        <taxon>Gomphilloideae</taxon>
        <taxon>Gomphillus</taxon>
    </lineage>
</organism>
<name>A0A8H3FNI6_9LECA</name>
<dbReference type="OrthoDB" id="5519740at2759"/>
<dbReference type="AlphaFoldDB" id="A0A8H3FNI6"/>
<dbReference type="InterPro" id="IPR005545">
    <property type="entry name" value="YCII"/>
</dbReference>
<dbReference type="Pfam" id="PF03795">
    <property type="entry name" value="YCII"/>
    <property type="match status" value="1"/>
</dbReference>
<dbReference type="PANTHER" id="PTHR33606:SF3">
    <property type="entry name" value="PROTEIN YCII"/>
    <property type="match status" value="1"/>
</dbReference>
<dbReference type="SUPFAM" id="SSF54909">
    <property type="entry name" value="Dimeric alpha+beta barrel"/>
    <property type="match status" value="1"/>
</dbReference>
<keyword evidence="3" id="KW-1185">Reference proteome</keyword>
<dbReference type="InterPro" id="IPR011008">
    <property type="entry name" value="Dimeric_a/b-barrel"/>
</dbReference>